<dbReference type="PANTHER" id="PTHR35107">
    <property type="entry name" value="EXPRESSED PROTEIN"/>
    <property type="match status" value="1"/>
</dbReference>
<evidence type="ECO:0000313" key="3">
    <source>
        <dbReference type="EMBL" id="OEL14688.1"/>
    </source>
</evidence>
<organism evidence="3 4">
    <name type="scientific">Dichanthelium oligosanthes</name>
    <dbReference type="NCBI Taxonomy" id="888268"/>
    <lineage>
        <taxon>Eukaryota</taxon>
        <taxon>Viridiplantae</taxon>
        <taxon>Streptophyta</taxon>
        <taxon>Embryophyta</taxon>
        <taxon>Tracheophyta</taxon>
        <taxon>Spermatophyta</taxon>
        <taxon>Magnoliopsida</taxon>
        <taxon>Liliopsida</taxon>
        <taxon>Poales</taxon>
        <taxon>Poaceae</taxon>
        <taxon>PACMAD clade</taxon>
        <taxon>Panicoideae</taxon>
        <taxon>Panicodae</taxon>
        <taxon>Paniceae</taxon>
        <taxon>Dichantheliinae</taxon>
        <taxon>Dichanthelium</taxon>
    </lineage>
</organism>
<reference evidence="3 4" key="1">
    <citation type="submission" date="2016-09" db="EMBL/GenBank/DDBJ databases">
        <title>The draft genome of Dichanthelium oligosanthes: A C3 panicoid grass species.</title>
        <authorList>
            <person name="Studer A.J."/>
            <person name="Schnable J.C."/>
            <person name="Brutnell T.P."/>
        </authorList>
    </citation>
    <scope>NUCLEOTIDE SEQUENCE [LARGE SCALE GENOMIC DNA]</scope>
    <source>
        <strain evidence="4">cv. Kellogg 1175</strain>
        <tissue evidence="3">Leaf</tissue>
    </source>
</reference>
<accession>A0A1E5UPE7</accession>
<keyword evidence="2" id="KW-0732">Signal</keyword>
<dbReference type="PANTHER" id="PTHR35107:SF4">
    <property type="entry name" value="EXPRESSED PROTEIN"/>
    <property type="match status" value="1"/>
</dbReference>
<dbReference type="EMBL" id="LWDX02069242">
    <property type="protein sequence ID" value="OEL14688.1"/>
    <property type="molecule type" value="Genomic_DNA"/>
</dbReference>
<keyword evidence="1" id="KW-1133">Transmembrane helix</keyword>
<dbReference type="Proteomes" id="UP000095767">
    <property type="component" value="Unassembled WGS sequence"/>
</dbReference>
<evidence type="ECO:0000256" key="1">
    <source>
        <dbReference type="SAM" id="Phobius"/>
    </source>
</evidence>
<gene>
    <name evidence="3" type="ORF">BAE44_0024296</name>
</gene>
<sequence>MAARCVLLLLTVAAASLLVADARPCRTFLVAFPADPNPNPGSGDGAVHHYRSVPHIASVITVFRVRRLGPHLPHGHGNRNHHHLHSIPANVQIRRPELPHLAHAAAPGPQERARDILVVVVGLLFGVACGALTAASVYLVWSMVAGAAAASPYDELYDDEDEASDTESPKKVGYVIIQELEVHDGGKN</sequence>
<protein>
    <submittedName>
        <fullName evidence="3">Uncharacterized protein</fullName>
    </submittedName>
</protein>
<dbReference type="STRING" id="888268.A0A1E5UPE7"/>
<feature type="signal peptide" evidence="2">
    <location>
        <begin position="1"/>
        <end position="22"/>
    </location>
</feature>
<keyword evidence="1" id="KW-0812">Transmembrane</keyword>
<name>A0A1E5UPE7_9POAL</name>
<feature type="chain" id="PRO_5009187240" evidence="2">
    <location>
        <begin position="23"/>
        <end position="188"/>
    </location>
</feature>
<comment type="caution">
    <text evidence="3">The sequence shown here is derived from an EMBL/GenBank/DDBJ whole genome shotgun (WGS) entry which is preliminary data.</text>
</comment>
<keyword evidence="4" id="KW-1185">Reference proteome</keyword>
<keyword evidence="1" id="KW-0472">Membrane</keyword>
<dbReference type="AlphaFoldDB" id="A0A1E5UPE7"/>
<evidence type="ECO:0000256" key="2">
    <source>
        <dbReference type="SAM" id="SignalP"/>
    </source>
</evidence>
<proteinExistence type="predicted"/>
<evidence type="ECO:0000313" key="4">
    <source>
        <dbReference type="Proteomes" id="UP000095767"/>
    </source>
</evidence>
<dbReference type="OrthoDB" id="769005at2759"/>
<feature type="transmembrane region" description="Helical" evidence="1">
    <location>
        <begin position="116"/>
        <end position="141"/>
    </location>
</feature>